<accession>A0A176WEY3</accession>
<organism evidence="2 3">
    <name type="scientific">Marchantia polymorpha subsp. ruderalis</name>
    <dbReference type="NCBI Taxonomy" id="1480154"/>
    <lineage>
        <taxon>Eukaryota</taxon>
        <taxon>Viridiplantae</taxon>
        <taxon>Streptophyta</taxon>
        <taxon>Embryophyta</taxon>
        <taxon>Marchantiophyta</taxon>
        <taxon>Marchantiopsida</taxon>
        <taxon>Marchantiidae</taxon>
        <taxon>Marchantiales</taxon>
        <taxon>Marchantiaceae</taxon>
        <taxon>Marchantia</taxon>
    </lineage>
</organism>
<feature type="region of interest" description="Disordered" evidence="1">
    <location>
        <begin position="92"/>
        <end position="111"/>
    </location>
</feature>
<sequence length="201" mass="22578">MHSSANQQFSSASVFACWQQDTIQLTLFYPRLQLGLSLIVAGPSTFMAPKGSVAWSQSWHWHYITASTLDRQQKDLYLEDIEVQEDEEVLNDDGANTHTSQARSATGPLAKRAYRSSPQQDALATFLRTFCPLVSFQQQFSTSWLPVGYQPYPQAVTRGVVGPSKPKRITYKALRLSENMSDEKMVPRALARCLRALARSC</sequence>
<evidence type="ECO:0000256" key="1">
    <source>
        <dbReference type="SAM" id="MobiDB-lite"/>
    </source>
</evidence>
<comment type="caution">
    <text evidence="2">The sequence shown here is derived from an EMBL/GenBank/DDBJ whole genome shotgun (WGS) entry which is preliminary data.</text>
</comment>
<name>A0A176WEY3_MARPO</name>
<reference evidence="2" key="1">
    <citation type="submission" date="2016-03" db="EMBL/GenBank/DDBJ databases">
        <title>Mechanisms controlling the formation of the plant cell surface in tip-growing cells are functionally conserved among land plants.</title>
        <authorList>
            <person name="Honkanen S."/>
            <person name="Jones V.A."/>
            <person name="Morieri G."/>
            <person name="Champion C."/>
            <person name="Hetherington A.J."/>
            <person name="Kelly S."/>
            <person name="Saint-Marcoux D."/>
            <person name="Proust H."/>
            <person name="Prescott H."/>
            <person name="Dolan L."/>
        </authorList>
    </citation>
    <scope>NUCLEOTIDE SEQUENCE [LARGE SCALE GENOMIC DNA]</scope>
    <source>
        <tissue evidence="2">Whole gametophyte</tissue>
    </source>
</reference>
<dbReference type="EMBL" id="LVLJ01001235">
    <property type="protein sequence ID" value="OAE30835.1"/>
    <property type="molecule type" value="Genomic_DNA"/>
</dbReference>
<gene>
    <name evidence="2" type="ORF">AXG93_857s1380</name>
</gene>
<protein>
    <submittedName>
        <fullName evidence="2">Uncharacterized protein</fullName>
    </submittedName>
</protein>
<proteinExistence type="predicted"/>
<evidence type="ECO:0000313" key="2">
    <source>
        <dbReference type="EMBL" id="OAE30835.1"/>
    </source>
</evidence>
<evidence type="ECO:0000313" key="3">
    <source>
        <dbReference type="Proteomes" id="UP000077202"/>
    </source>
</evidence>
<dbReference type="AlphaFoldDB" id="A0A176WEY3"/>
<feature type="compositionally biased region" description="Polar residues" evidence="1">
    <location>
        <begin position="94"/>
        <end position="104"/>
    </location>
</feature>
<dbReference type="Proteomes" id="UP000077202">
    <property type="component" value="Unassembled WGS sequence"/>
</dbReference>
<keyword evidence="3" id="KW-1185">Reference proteome</keyword>